<dbReference type="SUPFAM" id="SSF82153">
    <property type="entry name" value="FAS1 domain"/>
    <property type="match status" value="1"/>
</dbReference>
<dbReference type="InterPro" id="IPR036378">
    <property type="entry name" value="FAS1_dom_sf"/>
</dbReference>
<dbReference type="InterPro" id="IPR050904">
    <property type="entry name" value="Adhesion/Biosynth-related"/>
</dbReference>
<keyword evidence="4" id="KW-1185">Reference proteome</keyword>
<feature type="domain" description="FAS1" evidence="2">
    <location>
        <begin position="64"/>
        <end position="195"/>
    </location>
</feature>
<name>A0A563VPY9_9CYAN</name>
<evidence type="ECO:0000313" key="3">
    <source>
        <dbReference type="EMBL" id="VEP13425.1"/>
    </source>
</evidence>
<dbReference type="InterPro" id="IPR000782">
    <property type="entry name" value="FAS1_domain"/>
</dbReference>
<dbReference type="SMART" id="SM00554">
    <property type="entry name" value="FAS1"/>
    <property type="match status" value="1"/>
</dbReference>
<dbReference type="Proteomes" id="UP000320055">
    <property type="component" value="Unassembled WGS sequence"/>
</dbReference>
<dbReference type="FunFam" id="2.30.180.10:FF:000032">
    <property type="entry name" value="Fasciclin domain-containing protein, putative"/>
    <property type="match status" value="1"/>
</dbReference>
<dbReference type="Gene3D" id="2.30.180.10">
    <property type="entry name" value="FAS1 domain"/>
    <property type="match status" value="1"/>
</dbReference>
<sequence length="216" mass="23171">MIYNKYILRINSFGQMRKQLLVFTGILSLGTLSVSPALADNHTDSMESTSETEIILVDETSMEAGNIVEVASESESFNTLVQAVEAAELADTLSDSDSSYTLFAPTDEAFSQLPEGALEYLLEPENKEVLQRVLSYHVVPEEVASGDITGGDVESLDGGLVTEITEDGVIVNDANVITPDIEASNGIIHAVDKVLLPADLQSTLASELGVEESIFQ</sequence>
<keyword evidence="1" id="KW-0732">Signal</keyword>
<gene>
    <name evidence="3" type="ORF">H1P_20032</name>
</gene>
<accession>A0A563VPY9</accession>
<dbReference type="Pfam" id="PF02469">
    <property type="entry name" value="Fasciclin"/>
    <property type="match status" value="1"/>
</dbReference>
<feature type="signal peptide" evidence="1">
    <location>
        <begin position="1"/>
        <end position="39"/>
    </location>
</feature>
<proteinExistence type="predicted"/>
<dbReference type="AlphaFoldDB" id="A0A563VPY9"/>
<evidence type="ECO:0000259" key="2">
    <source>
        <dbReference type="PROSITE" id="PS50213"/>
    </source>
</evidence>
<evidence type="ECO:0000256" key="1">
    <source>
        <dbReference type="SAM" id="SignalP"/>
    </source>
</evidence>
<organism evidence="3 4">
    <name type="scientific">Hyella patelloides LEGE 07179</name>
    <dbReference type="NCBI Taxonomy" id="945734"/>
    <lineage>
        <taxon>Bacteria</taxon>
        <taxon>Bacillati</taxon>
        <taxon>Cyanobacteriota</taxon>
        <taxon>Cyanophyceae</taxon>
        <taxon>Pleurocapsales</taxon>
        <taxon>Hyellaceae</taxon>
        <taxon>Hyella</taxon>
    </lineage>
</organism>
<dbReference type="PROSITE" id="PS50213">
    <property type="entry name" value="FAS1"/>
    <property type="match status" value="1"/>
</dbReference>
<dbReference type="EMBL" id="CAACVJ010000112">
    <property type="protein sequence ID" value="VEP13425.1"/>
    <property type="molecule type" value="Genomic_DNA"/>
</dbReference>
<reference evidence="3 4" key="1">
    <citation type="submission" date="2019-01" db="EMBL/GenBank/DDBJ databases">
        <authorList>
            <person name="Brito A."/>
        </authorList>
    </citation>
    <scope>NUCLEOTIDE SEQUENCE [LARGE SCALE GENOMIC DNA]</scope>
    <source>
        <strain evidence="3">1</strain>
    </source>
</reference>
<protein>
    <recommendedName>
        <fullName evidence="2">FAS1 domain-containing protein</fullName>
    </recommendedName>
</protein>
<dbReference type="PANTHER" id="PTHR10900">
    <property type="entry name" value="PERIOSTIN-RELATED"/>
    <property type="match status" value="1"/>
</dbReference>
<feature type="chain" id="PRO_5021783347" description="FAS1 domain-containing protein" evidence="1">
    <location>
        <begin position="40"/>
        <end position="216"/>
    </location>
</feature>
<evidence type="ECO:0000313" key="4">
    <source>
        <dbReference type="Proteomes" id="UP000320055"/>
    </source>
</evidence>
<dbReference type="PANTHER" id="PTHR10900:SF77">
    <property type="entry name" value="FI19380P1"/>
    <property type="match status" value="1"/>
</dbReference>
<dbReference type="GO" id="GO:0005615">
    <property type="term" value="C:extracellular space"/>
    <property type="evidence" value="ECO:0007669"/>
    <property type="project" value="TreeGrafter"/>
</dbReference>